<dbReference type="STRING" id="349521.HCH_03282"/>
<name>Q2SH36_HAHCH</name>
<keyword evidence="2" id="KW-1185">Reference proteome</keyword>
<evidence type="ECO:0000313" key="1">
    <source>
        <dbReference type="EMBL" id="ABC30038.1"/>
    </source>
</evidence>
<reference evidence="1 2" key="1">
    <citation type="journal article" date="2005" name="Nucleic Acids Res.">
        <title>Genomic blueprint of Hahella chejuensis, a marine microbe producing an algicidal agent.</title>
        <authorList>
            <person name="Jeong H."/>
            <person name="Yim J.H."/>
            <person name="Lee C."/>
            <person name="Choi S.-H."/>
            <person name="Park Y.K."/>
            <person name="Yoon S.H."/>
            <person name="Hur C.-G."/>
            <person name="Kang H.-Y."/>
            <person name="Kim D."/>
            <person name="Lee H.H."/>
            <person name="Park K.H."/>
            <person name="Park S.-H."/>
            <person name="Park H.-S."/>
            <person name="Lee H.K."/>
            <person name="Oh T.K."/>
            <person name="Kim J.F."/>
        </authorList>
    </citation>
    <scope>NUCLEOTIDE SEQUENCE [LARGE SCALE GENOMIC DNA]</scope>
    <source>
        <strain evidence="1 2">KCTC 2396</strain>
    </source>
</reference>
<accession>Q2SH36</accession>
<dbReference type="OrthoDB" id="6198680at2"/>
<proteinExistence type="predicted"/>
<dbReference type="EMBL" id="CP000155">
    <property type="protein sequence ID" value="ABC30038.1"/>
    <property type="molecule type" value="Genomic_DNA"/>
</dbReference>
<protein>
    <submittedName>
        <fullName evidence="1">Uncharacterized protein</fullName>
    </submittedName>
</protein>
<dbReference type="Proteomes" id="UP000000238">
    <property type="component" value="Chromosome"/>
</dbReference>
<dbReference type="RefSeq" id="WP_011397107.1">
    <property type="nucleotide sequence ID" value="NC_007645.1"/>
</dbReference>
<dbReference type="KEGG" id="hch:HCH_03282"/>
<gene>
    <name evidence="1" type="ordered locus">HCH_03282</name>
</gene>
<dbReference type="AlphaFoldDB" id="Q2SH36"/>
<evidence type="ECO:0000313" key="2">
    <source>
        <dbReference type="Proteomes" id="UP000000238"/>
    </source>
</evidence>
<dbReference type="HOGENOM" id="CLU_2329827_0_0_6"/>
<sequence>MSTETLSQQLIYEMERLHASVTASFADTDALMAQWGVNRETLAPLIARGKSRLSEAERGELARREHALRNRSEHALDHQPTAPRLQLARIQLGLINRI</sequence>
<organism evidence="1 2">
    <name type="scientific">Hahella chejuensis (strain KCTC 2396)</name>
    <dbReference type="NCBI Taxonomy" id="349521"/>
    <lineage>
        <taxon>Bacteria</taxon>
        <taxon>Pseudomonadati</taxon>
        <taxon>Pseudomonadota</taxon>
        <taxon>Gammaproteobacteria</taxon>
        <taxon>Oceanospirillales</taxon>
        <taxon>Hahellaceae</taxon>
        <taxon>Hahella</taxon>
    </lineage>
</organism>